<dbReference type="AlphaFoldDB" id="W7TIU9"/>
<dbReference type="Proteomes" id="UP000019335">
    <property type="component" value="Unassembled WGS sequence"/>
</dbReference>
<keyword evidence="2" id="KW-1185">Reference proteome</keyword>
<name>W7TIU9_9STRA</name>
<dbReference type="EMBL" id="AZIL01003259">
    <property type="protein sequence ID" value="EWM20246.1"/>
    <property type="molecule type" value="Genomic_DNA"/>
</dbReference>
<gene>
    <name evidence="1" type="ORF">Naga_100380g4</name>
</gene>
<accession>W7TIU9</accession>
<protein>
    <submittedName>
        <fullName evidence="1">Uncharacterized protein</fullName>
    </submittedName>
</protein>
<comment type="caution">
    <text evidence="1">The sequence shown here is derived from an EMBL/GenBank/DDBJ whole genome shotgun (WGS) entry which is preliminary data.</text>
</comment>
<sequence>MIKPMDQNPRSKPERSLGTFSNANALHAERIAHEKCCRPPINHTLLASNRKEYSFSALEIGGSRTFKSTYSMLNASLLR</sequence>
<reference evidence="1 2" key="1">
    <citation type="journal article" date="2014" name="Mol. Plant">
        <title>Chromosome Scale Genome Assembly and Transcriptome Profiling of Nannochloropsis gaditana in Nitrogen Depletion.</title>
        <authorList>
            <person name="Corteggiani Carpinelli E."/>
            <person name="Telatin A."/>
            <person name="Vitulo N."/>
            <person name="Forcato C."/>
            <person name="D'Angelo M."/>
            <person name="Schiavon R."/>
            <person name="Vezzi A."/>
            <person name="Giacometti G.M."/>
            <person name="Morosinotto T."/>
            <person name="Valle G."/>
        </authorList>
    </citation>
    <scope>NUCLEOTIDE SEQUENCE [LARGE SCALE GENOMIC DNA]</scope>
    <source>
        <strain evidence="1 2">B-31</strain>
    </source>
</reference>
<proteinExistence type="predicted"/>
<organism evidence="1 2">
    <name type="scientific">Nannochloropsis gaditana</name>
    <dbReference type="NCBI Taxonomy" id="72520"/>
    <lineage>
        <taxon>Eukaryota</taxon>
        <taxon>Sar</taxon>
        <taxon>Stramenopiles</taxon>
        <taxon>Ochrophyta</taxon>
        <taxon>Eustigmatophyceae</taxon>
        <taxon>Eustigmatales</taxon>
        <taxon>Monodopsidaceae</taxon>
        <taxon>Nannochloropsis</taxon>
    </lineage>
</organism>
<evidence type="ECO:0000313" key="1">
    <source>
        <dbReference type="EMBL" id="EWM20246.1"/>
    </source>
</evidence>
<evidence type="ECO:0000313" key="2">
    <source>
        <dbReference type="Proteomes" id="UP000019335"/>
    </source>
</evidence>